<dbReference type="EMBL" id="FTOR01000013">
    <property type="protein sequence ID" value="SIT33796.1"/>
    <property type="molecule type" value="Genomic_DNA"/>
</dbReference>
<accession>A0A1N7RF75</accession>
<gene>
    <name evidence="1" type="ORF">SAMN05421788_113127</name>
</gene>
<proteinExistence type="predicted"/>
<evidence type="ECO:0000313" key="2">
    <source>
        <dbReference type="Proteomes" id="UP000186917"/>
    </source>
</evidence>
<organism evidence="1 2">
    <name type="scientific">Filimonas lacunae</name>
    <dbReference type="NCBI Taxonomy" id="477680"/>
    <lineage>
        <taxon>Bacteria</taxon>
        <taxon>Pseudomonadati</taxon>
        <taxon>Bacteroidota</taxon>
        <taxon>Chitinophagia</taxon>
        <taxon>Chitinophagales</taxon>
        <taxon>Chitinophagaceae</taxon>
        <taxon>Filimonas</taxon>
    </lineage>
</organism>
<dbReference type="AlphaFoldDB" id="A0A1N7RF75"/>
<dbReference type="Proteomes" id="UP000186917">
    <property type="component" value="Unassembled WGS sequence"/>
</dbReference>
<sequence>MKYILYIILYNLKIIKNTLNLLINKPLFISI</sequence>
<protein>
    <submittedName>
        <fullName evidence="1">Uncharacterized protein</fullName>
    </submittedName>
</protein>
<evidence type="ECO:0000313" key="1">
    <source>
        <dbReference type="EMBL" id="SIT33796.1"/>
    </source>
</evidence>
<keyword evidence="2" id="KW-1185">Reference proteome</keyword>
<reference evidence="2" key="1">
    <citation type="submission" date="2017-01" db="EMBL/GenBank/DDBJ databases">
        <authorList>
            <person name="Varghese N."/>
            <person name="Submissions S."/>
        </authorList>
    </citation>
    <scope>NUCLEOTIDE SEQUENCE [LARGE SCALE GENOMIC DNA]</scope>
    <source>
        <strain evidence="2">DSM 21054</strain>
    </source>
</reference>
<name>A0A1N7RF75_9BACT</name>